<gene>
    <name evidence="1" type="ORF">JK361_39515</name>
</gene>
<reference evidence="1 2" key="1">
    <citation type="submission" date="2021-01" db="EMBL/GenBank/DDBJ databases">
        <title>WGS of actinomycetes isolated from Thailand.</title>
        <authorList>
            <person name="Thawai C."/>
        </authorList>
    </citation>
    <scope>NUCLEOTIDE SEQUENCE [LARGE SCALE GENOMIC DNA]</scope>
    <source>
        <strain evidence="1 2">CH5-8</strain>
    </source>
</reference>
<keyword evidence="2" id="KW-1185">Reference proteome</keyword>
<evidence type="ECO:0000313" key="2">
    <source>
        <dbReference type="Proteomes" id="UP000621386"/>
    </source>
</evidence>
<name>A0ABS1PDW1_9ACTN</name>
<dbReference type="EMBL" id="JAERRH010000046">
    <property type="protein sequence ID" value="MBL1110567.1"/>
    <property type="molecule type" value="Genomic_DNA"/>
</dbReference>
<comment type="caution">
    <text evidence="1">The sequence shown here is derived from an EMBL/GenBank/DDBJ whole genome shotgun (WGS) entry which is preliminary data.</text>
</comment>
<dbReference type="RefSeq" id="WP_201827802.1">
    <property type="nucleotide sequence ID" value="NZ_JAERRH010000046.1"/>
</dbReference>
<accession>A0ABS1PDW1</accession>
<evidence type="ECO:0000313" key="1">
    <source>
        <dbReference type="EMBL" id="MBL1110567.1"/>
    </source>
</evidence>
<dbReference type="Proteomes" id="UP000621386">
    <property type="component" value="Unassembled WGS sequence"/>
</dbReference>
<protein>
    <submittedName>
        <fullName evidence="1">Uncharacterized protein</fullName>
    </submittedName>
</protein>
<proteinExistence type="predicted"/>
<sequence>MHAAARPKTGGGRRLGRLGARIAQVGLRQRGRTAAGVVALAAYAMSERERVDGPLEQGVWDVGDHGGRAKVGGEDVVADD</sequence>
<organism evidence="1 2">
    <name type="scientific">Streptomyces musisoli</name>
    <dbReference type="NCBI Taxonomy" id="2802280"/>
    <lineage>
        <taxon>Bacteria</taxon>
        <taxon>Bacillati</taxon>
        <taxon>Actinomycetota</taxon>
        <taxon>Actinomycetes</taxon>
        <taxon>Kitasatosporales</taxon>
        <taxon>Streptomycetaceae</taxon>
        <taxon>Streptomyces</taxon>
    </lineage>
</organism>